<evidence type="ECO:0000256" key="9">
    <source>
        <dbReference type="ARBA" id="ARBA00022989"/>
    </source>
</evidence>
<dbReference type="Gene3D" id="2.10.25.10">
    <property type="entry name" value="Laminin"/>
    <property type="match status" value="1"/>
</dbReference>
<dbReference type="InterPro" id="IPR045274">
    <property type="entry name" value="WAK-like"/>
</dbReference>
<dbReference type="GO" id="GO:0005524">
    <property type="term" value="F:ATP binding"/>
    <property type="evidence" value="ECO:0007669"/>
    <property type="project" value="UniProtKB-KW"/>
</dbReference>
<feature type="transmembrane region" description="Helical" evidence="15">
    <location>
        <begin position="397"/>
        <end position="417"/>
    </location>
</feature>
<dbReference type="FunFam" id="3.30.200.20:FF:000043">
    <property type="entry name" value="Wall-associated receptor kinase 2"/>
    <property type="match status" value="1"/>
</dbReference>
<dbReference type="SMART" id="SM00220">
    <property type="entry name" value="S_TKc"/>
    <property type="match status" value="1"/>
</dbReference>
<evidence type="ECO:0000313" key="19">
    <source>
        <dbReference type="Proteomes" id="UP001457282"/>
    </source>
</evidence>
<dbReference type="PANTHER" id="PTHR27005:SF280">
    <property type="entry name" value="WALL-ASSOCIATED RECEPTOR KINASE-LIKE 8"/>
    <property type="match status" value="1"/>
</dbReference>
<evidence type="ECO:0000256" key="16">
    <source>
        <dbReference type="SAM" id="SignalP"/>
    </source>
</evidence>
<evidence type="ECO:0000256" key="7">
    <source>
        <dbReference type="ARBA" id="ARBA00022777"/>
    </source>
</evidence>
<evidence type="ECO:0000313" key="18">
    <source>
        <dbReference type="EMBL" id="KAK9928154.1"/>
    </source>
</evidence>
<dbReference type="GO" id="GO:0005886">
    <property type="term" value="C:plasma membrane"/>
    <property type="evidence" value="ECO:0007669"/>
    <property type="project" value="TreeGrafter"/>
</dbReference>
<proteinExistence type="predicted"/>
<evidence type="ECO:0000256" key="13">
    <source>
        <dbReference type="ARBA" id="ARBA00047558"/>
    </source>
</evidence>
<keyword evidence="6" id="KW-0547">Nucleotide-binding</keyword>
<protein>
    <recommendedName>
        <fullName evidence="17">Protein kinase domain-containing protein</fullName>
    </recommendedName>
</protein>
<gene>
    <name evidence="18" type="ORF">M0R45_025300</name>
</gene>
<dbReference type="InterPro" id="IPR000719">
    <property type="entry name" value="Prot_kinase_dom"/>
</dbReference>
<comment type="subcellular location">
    <subcellularLocation>
        <location evidence="1">Membrane</location>
        <topology evidence="1">Single-pass type I membrane protein</topology>
    </subcellularLocation>
</comment>
<dbReference type="Proteomes" id="UP001457282">
    <property type="component" value="Unassembled WGS sequence"/>
</dbReference>
<dbReference type="PROSITE" id="PS50011">
    <property type="entry name" value="PROTEIN_KINASE_DOM"/>
    <property type="match status" value="1"/>
</dbReference>
<evidence type="ECO:0000256" key="8">
    <source>
        <dbReference type="ARBA" id="ARBA00022840"/>
    </source>
</evidence>
<dbReference type="Pfam" id="PF13947">
    <property type="entry name" value="GUB_WAK_bind"/>
    <property type="match status" value="1"/>
</dbReference>
<feature type="signal peptide" evidence="16">
    <location>
        <begin position="1"/>
        <end position="27"/>
    </location>
</feature>
<keyword evidence="10 15" id="KW-0472">Membrane</keyword>
<dbReference type="InterPro" id="IPR011009">
    <property type="entry name" value="Kinase-like_dom_sf"/>
</dbReference>
<dbReference type="GO" id="GO:0004674">
    <property type="term" value="F:protein serine/threonine kinase activity"/>
    <property type="evidence" value="ECO:0007669"/>
    <property type="project" value="UniProtKB-KW"/>
</dbReference>
<dbReference type="AlphaFoldDB" id="A0AAW1WWJ4"/>
<comment type="catalytic activity">
    <reaction evidence="14">
        <text>L-threonyl-[protein] + ATP = O-phospho-L-threonyl-[protein] + ADP + H(+)</text>
        <dbReference type="Rhea" id="RHEA:46608"/>
        <dbReference type="Rhea" id="RHEA-COMP:11060"/>
        <dbReference type="Rhea" id="RHEA-COMP:11605"/>
        <dbReference type="ChEBI" id="CHEBI:15378"/>
        <dbReference type="ChEBI" id="CHEBI:30013"/>
        <dbReference type="ChEBI" id="CHEBI:30616"/>
        <dbReference type="ChEBI" id="CHEBI:61977"/>
        <dbReference type="ChEBI" id="CHEBI:456216"/>
    </reaction>
</comment>
<keyword evidence="11" id="KW-1015">Disulfide bond</keyword>
<dbReference type="SUPFAM" id="SSF56112">
    <property type="entry name" value="Protein kinase-like (PK-like)"/>
    <property type="match status" value="1"/>
</dbReference>
<dbReference type="GO" id="GO:0007166">
    <property type="term" value="P:cell surface receptor signaling pathway"/>
    <property type="evidence" value="ECO:0007669"/>
    <property type="project" value="InterPro"/>
</dbReference>
<evidence type="ECO:0000259" key="17">
    <source>
        <dbReference type="PROSITE" id="PS50011"/>
    </source>
</evidence>
<dbReference type="Gene3D" id="1.10.510.10">
    <property type="entry name" value="Transferase(Phosphotransferase) domain 1"/>
    <property type="match status" value="1"/>
</dbReference>
<evidence type="ECO:0000256" key="12">
    <source>
        <dbReference type="ARBA" id="ARBA00023180"/>
    </source>
</evidence>
<evidence type="ECO:0000256" key="6">
    <source>
        <dbReference type="ARBA" id="ARBA00022741"/>
    </source>
</evidence>
<name>A0AAW1WWJ4_RUBAR</name>
<keyword evidence="19" id="KW-1185">Reference proteome</keyword>
<keyword evidence="12" id="KW-0325">Glycoprotein</keyword>
<keyword evidence="4 15" id="KW-0812">Transmembrane</keyword>
<feature type="chain" id="PRO_5043418877" description="Protein kinase domain-containing protein" evidence="16">
    <location>
        <begin position="28"/>
        <end position="797"/>
    </location>
</feature>
<sequence length="797" mass="89466">MKMVLLVRLHIISIVLLWGINSRAAAASADHELAPPPIAKPNCTAHCGGVSIPYPFGIGPNSDCYFDDWFQIDCHNSTTPILRRSKLEVLNVSLDYWYGSGIQVKYPITFFSCKGKEIRKSTNLTGSPFVYSQYRNMFVAVSCGFLVSVSSDDENVVGSCKSNCDPNSGLYNDNWACYSNINCCQLTIPPDLKVINSSIQAQAGESRMADCNDYAFLVDQEWFMNNRTNLSDVKKMDSVPVVLDWSLNLDNNKSLIKLFEGFSAEPTRNPNDPTPVCSFTNGTGTYNNRSTVTCSCPNGFEGNPYLLQTCQDIDECKVLEKCIPDYLLSQPSYYKDRWPNVWNISNPICENTLGGHTCYNNLTGATCEFFAANLTDTKCYMRERPSRSWWSKQMKPIFSGLGSGVGVLLLLIGAWWAHKALKKRKIIKRKELFFRRNGGLLLEQQISSGKVNIDKIKLFNSNELEKSTDNFNIDRVLGQGGQGTIFKGMLADGNIVAVKKSKIDDKGKVSEFINEVIILSQINHRNIVQLLGCCLETEVPLLVYEFVPNGTLSQYIYEQNEEFPLTWQMRLQIATEIAGALSYLHVAATFPIYHRDIKSTNILLDEKYRAKIADFGISRTVAIDQTHLTTNVHGTFGYMDPEYFQSSQFTEKSDVYSFGVVLVELLTGQKPISAVKRSTEGEEEKEEYRSLATYFIISMQEDRLFNILDSRVVNEGSKEDIMIVADLARRCLNFNGRNRPTMREVTAELEAIQMSNKTHQGAEIITEVHYPIDLCDDVVSSSTGSTWDSGPAGFIIT</sequence>
<keyword evidence="9 15" id="KW-1133">Transmembrane helix</keyword>
<dbReference type="PROSITE" id="PS00108">
    <property type="entry name" value="PROTEIN_KINASE_ST"/>
    <property type="match status" value="1"/>
</dbReference>
<reference evidence="18 19" key="1">
    <citation type="journal article" date="2023" name="G3 (Bethesda)">
        <title>A chromosome-length genome assembly and annotation of blackberry (Rubus argutus, cv. 'Hillquist').</title>
        <authorList>
            <person name="Bruna T."/>
            <person name="Aryal R."/>
            <person name="Dudchenko O."/>
            <person name="Sargent D.J."/>
            <person name="Mead D."/>
            <person name="Buti M."/>
            <person name="Cavallini A."/>
            <person name="Hytonen T."/>
            <person name="Andres J."/>
            <person name="Pham M."/>
            <person name="Weisz D."/>
            <person name="Mascagni F."/>
            <person name="Usai G."/>
            <person name="Natali L."/>
            <person name="Bassil N."/>
            <person name="Fernandez G.E."/>
            <person name="Lomsadze A."/>
            <person name="Armour M."/>
            <person name="Olukolu B."/>
            <person name="Poorten T."/>
            <person name="Britton C."/>
            <person name="Davik J."/>
            <person name="Ashrafi H."/>
            <person name="Aiden E.L."/>
            <person name="Borodovsky M."/>
            <person name="Worthington M."/>
        </authorList>
    </citation>
    <scope>NUCLEOTIDE SEQUENCE [LARGE SCALE GENOMIC DNA]</scope>
    <source>
        <strain evidence="18">PI 553951</strain>
    </source>
</reference>
<evidence type="ECO:0000256" key="15">
    <source>
        <dbReference type="SAM" id="Phobius"/>
    </source>
</evidence>
<keyword evidence="2" id="KW-0723">Serine/threonine-protein kinase</keyword>
<evidence type="ECO:0000256" key="4">
    <source>
        <dbReference type="ARBA" id="ARBA00022692"/>
    </source>
</evidence>
<accession>A0AAW1WWJ4</accession>
<comment type="catalytic activity">
    <reaction evidence="13">
        <text>L-seryl-[protein] + ATP = O-phospho-L-seryl-[protein] + ADP + H(+)</text>
        <dbReference type="Rhea" id="RHEA:17989"/>
        <dbReference type="Rhea" id="RHEA-COMP:9863"/>
        <dbReference type="Rhea" id="RHEA-COMP:11604"/>
        <dbReference type="ChEBI" id="CHEBI:15378"/>
        <dbReference type="ChEBI" id="CHEBI:29999"/>
        <dbReference type="ChEBI" id="CHEBI:30616"/>
        <dbReference type="ChEBI" id="CHEBI:83421"/>
        <dbReference type="ChEBI" id="CHEBI:456216"/>
    </reaction>
</comment>
<comment type="caution">
    <text evidence="18">The sequence shown here is derived from an EMBL/GenBank/DDBJ whole genome shotgun (WGS) entry which is preliminary data.</text>
</comment>
<dbReference type="PANTHER" id="PTHR27005">
    <property type="entry name" value="WALL-ASSOCIATED RECEPTOR KINASE-LIKE 21"/>
    <property type="match status" value="1"/>
</dbReference>
<keyword evidence="8" id="KW-0067">ATP-binding</keyword>
<dbReference type="Gene3D" id="3.30.200.20">
    <property type="entry name" value="Phosphorylase Kinase, domain 1"/>
    <property type="match status" value="1"/>
</dbReference>
<keyword evidence="5 16" id="KW-0732">Signal</keyword>
<evidence type="ECO:0000256" key="3">
    <source>
        <dbReference type="ARBA" id="ARBA00022679"/>
    </source>
</evidence>
<dbReference type="InterPro" id="IPR025287">
    <property type="entry name" value="WAK_GUB"/>
</dbReference>
<evidence type="ECO:0000256" key="1">
    <source>
        <dbReference type="ARBA" id="ARBA00004479"/>
    </source>
</evidence>
<evidence type="ECO:0000256" key="11">
    <source>
        <dbReference type="ARBA" id="ARBA00023157"/>
    </source>
</evidence>
<dbReference type="GO" id="GO:0030247">
    <property type="term" value="F:polysaccharide binding"/>
    <property type="evidence" value="ECO:0007669"/>
    <property type="project" value="InterPro"/>
</dbReference>
<dbReference type="FunFam" id="1.10.510.10:FF:000084">
    <property type="entry name" value="Wall-associated receptor kinase 2"/>
    <property type="match status" value="1"/>
</dbReference>
<evidence type="ECO:0000256" key="10">
    <source>
        <dbReference type="ARBA" id="ARBA00023136"/>
    </source>
</evidence>
<evidence type="ECO:0000256" key="5">
    <source>
        <dbReference type="ARBA" id="ARBA00022729"/>
    </source>
</evidence>
<organism evidence="18 19">
    <name type="scientific">Rubus argutus</name>
    <name type="common">Southern blackberry</name>
    <dbReference type="NCBI Taxonomy" id="59490"/>
    <lineage>
        <taxon>Eukaryota</taxon>
        <taxon>Viridiplantae</taxon>
        <taxon>Streptophyta</taxon>
        <taxon>Embryophyta</taxon>
        <taxon>Tracheophyta</taxon>
        <taxon>Spermatophyta</taxon>
        <taxon>Magnoliopsida</taxon>
        <taxon>eudicotyledons</taxon>
        <taxon>Gunneridae</taxon>
        <taxon>Pentapetalae</taxon>
        <taxon>rosids</taxon>
        <taxon>fabids</taxon>
        <taxon>Rosales</taxon>
        <taxon>Rosaceae</taxon>
        <taxon>Rosoideae</taxon>
        <taxon>Rosoideae incertae sedis</taxon>
        <taxon>Rubus</taxon>
    </lineage>
</organism>
<keyword evidence="7" id="KW-0418">Kinase</keyword>
<keyword evidence="3" id="KW-0808">Transferase</keyword>
<evidence type="ECO:0000256" key="2">
    <source>
        <dbReference type="ARBA" id="ARBA00022527"/>
    </source>
</evidence>
<dbReference type="EMBL" id="JBEDUW010000005">
    <property type="protein sequence ID" value="KAK9928154.1"/>
    <property type="molecule type" value="Genomic_DNA"/>
</dbReference>
<dbReference type="Pfam" id="PF00069">
    <property type="entry name" value="Pkinase"/>
    <property type="match status" value="1"/>
</dbReference>
<feature type="domain" description="Protein kinase" evidence="17">
    <location>
        <begin position="471"/>
        <end position="752"/>
    </location>
</feature>
<evidence type="ECO:0000256" key="14">
    <source>
        <dbReference type="ARBA" id="ARBA00047951"/>
    </source>
</evidence>
<dbReference type="InterPro" id="IPR008271">
    <property type="entry name" value="Ser/Thr_kinase_AS"/>
</dbReference>